<proteinExistence type="predicted"/>
<reference evidence="2 3" key="1">
    <citation type="submission" date="2019-03" db="EMBL/GenBank/DDBJ databases">
        <title>Genomic Encyclopedia of Archaeal and Bacterial Type Strains, Phase II (KMG-II): from individual species to whole genera.</title>
        <authorList>
            <person name="Goeker M."/>
        </authorList>
    </citation>
    <scope>NUCLEOTIDE SEQUENCE [LARGE SCALE GENOMIC DNA]</scope>
    <source>
        <strain evidence="2 3">DSM 18435</strain>
    </source>
</reference>
<dbReference type="EMBL" id="SNYI01000002">
    <property type="protein sequence ID" value="TDQ31239.1"/>
    <property type="molecule type" value="Genomic_DNA"/>
</dbReference>
<protein>
    <recommendedName>
        <fullName evidence="4">Septum formation inhibitor Maf</fullName>
    </recommendedName>
</protein>
<keyword evidence="1" id="KW-0472">Membrane</keyword>
<organism evidence="2 3">
    <name type="scientific">Zeaxanthinibacter enoshimensis</name>
    <dbReference type="NCBI Taxonomy" id="392009"/>
    <lineage>
        <taxon>Bacteria</taxon>
        <taxon>Pseudomonadati</taxon>
        <taxon>Bacteroidota</taxon>
        <taxon>Flavobacteriia</taxon>
        <taxon>Flavobacteriales</taxon>
        <taxon>Flavobacteriaceae</taxon>
        <taxon>Zeaxanthinibacter</taxon>
    </lineage>
</organism>
<accession>A0A4R6TNA2</accession>
<evidence type="ECO:0008006" key="4">
    <source>
        <dbReference type="Google" id="ProtNLM"/>
    </source>
</evidence>
<keyword evidence="1" id="KW-1133">Transmembrane helix</keyword>
<dbReference type="Proteomes" id="UP000295468">
    <property type="component" value="Unassembled WGS sequence"/>
</dbReference>
<evidence type="ECO:0000313" key="2">
    <source>
        <dbReference type="EMBL" id="TDQ31239.1"/>
    </source>
</evidence>
<keyword evidence="1" id="KW-0812">Transmembrane</keyword>
<gene>
    <name evidence="2" type="ORF">CLV82_1945</name>
</gene>
<evidence type="ECO:0000313" key="3">
    <source>
        <dbReference type="Proteomes" id="UP000295468"/>
    </source>
</evidence>
<evidence type="ECO:0000256" key="1">
    <source>
        <dbReference type="SAM" id="Phobius"/>
    </source>
</evidence>
<feature type="transmembrane region" description="Helical" evidence="1">
    <location>
        <begin position="5"/>
        <end position="22"/>
    </location>
</feature>
<comment type="caution">
    <text evidence="2">The sequence shown here is derived from an EMBL/GenBank/DDBJ whole genome shotgun (WGS) entry which is preliminary data.</text>
</comment>
<dbReference type="AlphaFoldDB" id="A0A4R6TNA2"/>
<sequence length="319" mass="36448">MMRKATSYGVYLMPAVILLYLFSCKPEAGKPVAENAGNNAATSPEKQAKAFQLTAEFKSYWFAGLAEITSYELEQARYGERREGDAVLIYVTEPFLEDKQVKADGNNPSNISVLKLNSTKKFVTGIYPYSIMTSTFFPLDGQEHALKVTNSVQEWCGQVFAQINNREQYEVSAYSYFESEGDQELKLDKDVLENELWTQLRVDPESLPTGEILAIPALEYLRLAHRELKAYPANASLTKNREFMVYELEYPELQRTLKITYNPDFPYVIEGWSETYKSGFGDAAQMMTSSAKKIKTMKIPYWQRNRNKDVILRDSLGLK</sequence>
<dbReference type="RefSeq" id="WP_243744181.1">
    <property type="nucleotide sequence ID" value="NZ_SNYI01000002.1"/>
</dbReference>
<keyword evidence="3" id="KW-1185">Reference proteome</keyword>
<name>A0A4R6TNA2_9FLAO</name>